<evidence type="ECO:0000256" key="12">
    <source>
        <dbReference type="ARBA" id="ARBA00048026"/>
    </source>
</evidence>
<evidence type="ECO:0000256" key="4">
    <source>
        <dbReference type="ARBA" id="ARBA00022448"/>
    </source>
</evidence>
<keyword evidence="9" id="KW-0520">NAD</keyword>
<reference evidence="15" key="1">
    <citation type="submission" date="2023-12" db="EMBL/GenBank/DDBJ databases">
        <title>Genome assembly of Anisodus tanguticus.</title>
        <authorList>
            <person name="Wang Y.-J."/>
        </authorList>
    </citation>
    <scope>NUCLEOTIDE SEQUENCE</scope>
    <source>
        <strain evidence="15">KB-2021</strain>
        <tissue evidence="15">Leaf</tissue>
    </source>
</reference>
<evidence type="ECO:0000259" key="14">
    <source>
        <dbReference type="Pfam" id="PF00361"/>
    </source>
</evidence>
<evidence type="ECO:0000256" key="7">
    <source>
        <dbReference type="ARBA" id="ARBA00022967"/>
    </source>
</evidence>
<evidence type="ECO:0000256" key="8">
    <source>
        <dbReference type="ARBA" id="ARBA00022989"/>
    </source>
</evidence>
<feature type="region of interest" description="Disordered" evidence="13">
    <location>
        <begin position="174"/>
        <end position="195"/>
    </location>
</feature>
<evidence type="ECO:0000256" key="1">
    <source>
        <dbReference type="ARBA" id="ARBA00004141"/>
    </source>
</evidence>
<keyword evidence="16" id="KW-1185">Reference proteome</keyword>
<dbReference type="InterPro" id="IPR001750">
    <property type="entry name" value="ND/Mrp_TM"/>
</dbReference>
<keyword evidence="7" id="KW-1278">Translocase</keyword>
<dbReference type="Proteomes" id="UP001291623">
    <property type="component" value="Unassembled WGS sequence"/>
</dbReference>
<name>A0AAE1V7H8_9SOLA</name>
<dbReference type="PRINTS" id="PR01434">
    <property type="entry name" value="NADHDHGNASE5"/>
</dbReference>
<dbReference type="GO" id="GO:0042773">
    <property type="term" value="P:ATP synthesis coupled electron transport"/>
    <property type="evidence" value="ECO:0007669"/>
    <property type="project" value="InterPro"/>
</dbReference>
<dbReference type="InterPro" id="IPR003945">
    <property type="entry name" value="NU5C-like"/>
</dbReference>
<proteinExistence type="inferred from homology"/>
<dbReference type="PANTHER" id="PTHR42829:SF2">
    <property type="entry name" value="NADH-UBIQUINONE OXIDOREDUCTASE CHAIN 5"/>
    <property type="match status" value="1"/>
</dbReference>
<feature type="domain" description="NADH:quinone oxidoreductase/Mrp antiporter transmembrane" evidence="14">
    <location>
        <begin position="45"/>
        <end position="88"/>
    </location>
</feature>
<keyword evidence="6" id="KW-0812">Transmembrane</keyword>
<keyword evidence="4" id="KW-0813">Transport</keyword>
<sequence length="195" mass="21981">METPSPHEFLPPELAPSTTIGSSDDRSGIGRLSSPIRLFLLLNPPNSPFMYGLPDAMEGPTPISTLIHAATMVAAGIFLDARLLPLFREYGYNDEDYGYNEECDASNDGCEYEYGHYDKKHETQSIHGSYLEAYDPGESYHDHHDFKGTSTYNSYSSCDEHNDEGFDLEYEDSEVSSYYDENESQGHENPTYSRI</sequence>
<organism evidence="15 16">
    <name type="scientific">Anisodus tanguticus</name>
    <dbReference type="NCBI Taxonomy" id="243964"/>
    <lineage>
        <taxon>Eukaryota</taxon>
        <taxon>Viridiplantae</taxon>
        <taxon>Streptophyta</taxon>
        <taxon>Embryophyta</taxon>
        <taxon>Tracheophyta</taxon>
        <taxon>Spermatophyta</taxon>
        <taxon>Magnoliopsida</taxon>
        <taxon>eudicotyledons</taxon>
        <taxon>Gunneridae</taxon>
        <taxon>Pentapetalae</taxon>
        <taxon>asterids</taxon>
        <taxon>lamiids</taxon>
        <taxon>Solanales</taxon>
        <taxon>Solanaceae</taxon>
        <taxon>Solanoideae</taxon>
        <taxon>Hyoscyameae</taxon>
        <taxon>Anisodus</taxon>
    </lineage>
</organism>
<dbReference type="AlphaFoldDB" id="A0AAE1V7H8"/>
<dbReference type="GO" id="GO:0015990">
    <property type="term" value="P:electron transport coupled proton transport"/>
    <property type="evidence" value="ECO:0007669"/>
    <property type="project" value="TreeGrafter"/>
</dbReference>
<evidence type="ECO:0000256" key="2">
    <source>
        <dbReference type="ARBA" id="ARBA00004334"/>
    </source>
</evidence>
<comment type="similarity">
    <text evidence="3">Belongs to the complex I subunit 5 family.</text>
</comment>
<dbReference type="GO" id="GO:0003954">
    <property type="term" value="F:NADH dehydrogenase activity"/>
    <property type="evidence" value="ECO:0007669"/>
    <property type="project" value="TreeGrafter"/>
</dbReference>
<evidence type="ECO:0000256" key="11">
    <source>
        <dbReference type="ARBA" id="ARBA00047726"/>
    </source>
</evidence>
<evidence type="ECO:0000256" key="5">
    <source>
        <dbReference type="ARBA" id="ARBA00022640"/>
    </source>
</evidence>
<dbReference type="GO" id="GO:0009535">
    <property type="term" value="C:chloroplast thylakoid membrane"/>
    <property type="evidence" value="ECO:0007669"/>
    <property type="project" value="UniProtKB-SubCell"/>
</dbReference>
<evidence type="ECO:0000256" key="10">
    <source>
        <dbReference type="ARBA" id="ARBA00023136"/>
    </source>
</evidence>
<dbReference type="GO" id="GO:0008137">
    <property type="term" value="F:NADH dehydrogenase (ubiquinone) activity"/>
    <property type="evidence" value="ECO:0007669"/>
    <property type="project" value="InterPro"/>
</dbReference>
<accession>A0AAE1V7H8</accession>
<dbReference type="Pfam" id="PF00361">
    <property type="entry name" value="Proton_antipo_M"/>
    <property type="match status" value="1"/>
</dbReference>
<keyword evidence="5" id="KW-0934">Plastid</keyword>
<evidence type="ECO:0000256" key="13">
    <source>
        <dbReference type="SAM" id="MobiDB-lite"/>
    </source>
</evidence>
<protein>
    <recommendedName>
        <fullName evidence="14">NADH:quinone oxidoreductase/Mrp antiporter transmembrane domain-containing protein</fullName>
    </recommendedName>
</protein>
<keyword evidence="10" id="KW-0472">Membrane</keyword>
<comment type="subcellular location">
    <subcellularLocation>
        <location evidence="1">Membrane</location>
        <topology evidence="1">Multi-pass membrane protein</topology>
    </subcellularLocation>
    <subcellularLocation>
        <location evidence="2">Plastid</location>
        <location evidence="2">Chloroplast thylakoid membrane</location>
    </subcellularLocation>
</comment>
<feature type="region of interest" description="Disordered" evidence="13">
    <location>
        <begin position="1"/>
        <end position="26"/>
    </location>
</feature>
<evidence type="ECO:0000313" key="15">
    <source>
        <dbReference type="EMBL" id="KAK4351294.1"/>
    </source>
</evidence>
<dbReference type="PANTHER" id="PTHR42829">
    <property type="entry name" value="NADH-UBIQUINONE OXIDOREDUCTASE CHAIN 5"/>
    <property type="match status" value="1"/>
</dbReference>
<evidence type="ECO:0000256" key="9">
    <source>
        <dbReference type="ARBA" id="ARBA00023027"/>
    </source>
</evidence>
<gene>
    <name evidence="15" type="ORF">RND71_030607</name>
</gene>
<comment type="caution">
    <text evidence="15">The sequence shown here is derived from an EMBL/GenBank/DDBJ whole genome shotgun (WGS) entry which is preliminary data.</text>
</comment>
<evidence type="ECO:0000256" key="3">
    <source>
        <dbReference type="ARBA" id="ARBA00008200"/>
    </source>
</evidence>
<evidence type="ECO:0000313" key="16">
    <source>
        <dbReference type="Proteomes" id="UP001291623"/>
    </source>
</evidence>
<comment type="catalytic activity">
    <reaction evidence="11">
        <text>a plastoquinone + NADPH + (n+1) H(+)(in) = a plastoquinol + NADP(+) + n H(+)(out)</text>
        <dbReference type="Rhea" id="RHEA:42612"/>
        <dbReference type="Rhea" id="RHEA-COMP:9561"/>
        <dbReference type="Rhea" id="RHEA-COMP:9562"/>
        <dbReference type="ChEBI" id="CHEBI:15378"/>
        <dbReference type="ChEBI" id="CHEBI:17757"/>
        <dbReference type="ChEBI" id="CHEBI:57783"/>
        <dbReference type="ChEBI" id="CHEBI:58349"/>
        <dbReference type="ChEBI" id="CHEBI:62192"/>
    </reaction>
</comment>
<keyword evidence="8" id="KW-1133">Transmembrane helix</keyword>
<dbReference type="EMBL" id="JAVYJV010000016">
    <property type="protein sequence ID" value="KAK4351294.1"/>
    <property type="molecule type" value="Genomic_DNA"/>
</dbReference>
<evidence type="ECO:0000256" key="6">
    <source>
        <dbReference type="ARBA" id="ARBA00022692"/>
    </source>
</evidence>
<comment type="catalytic activity">
    <reaction evidence="12">
        <text>a plastoquinone + NADH + (n+1) H(+)(in) = a plastoquinol + NAD(+) + n H(+)(out)</text>
        <dbReference type="Rhea" id="RHEA:42608"/>
        <dbReference type="Rhea" id="RHEA-COMP:9561"/>
        <dbReference type="Rhea" id="RHEA-COMP:9562"/>
        <dbReference type="ChEBI" id="CHEBI:15378"/>
        <dbReference type="ChEBI" id="CHEBI:17757"/>
        <dbReference type="ChEBI" id="CHEBI:57540"/>
        <dbReference type="ChEBI" id="CHEBI:57945"/>
        <dbReference type="ChEBI" id="CHEBI:62192"/>
    </reaction>
</comment>